<dbReference type="GO" id="GO:0019843">
    <property type="term" value="F:rRNA binding"/>
    <property type="evidence" value="ECO:0007669"/>
    <property type="project" value="UniProtKB-KW"/>
</dbReference>
<dbReference type="InterPro" id="IPR018269">
    <property type="entry name" value="Ribosomal_uS13_CS"/>
</dbReference>
<dbReference type="Gene3D" id="4.10.910.10">
    <property type="entry name" value="30s ribosomal protein s13, domain 2"/>
    <property type="match status" value="1"/>
</dbReference>
<keyword evidence="4" id="KW-0694">RNA-binding</keyword>
<dbReference type="InterPro" id="IPR010979">
    <property type="entry name" value="Ribosomal_uS13-like_H2TH"/>
</dbReference>
<evidence type="ECO:0000256" key="1">
    <source>
        <dbReference type="ARBA" id="ARBA00008080"/>
    </source>
</evidence>
<dbReference type="Gene3D" id="1.10.8.50">
    <property type="match status" value="1"/>
</dbReference>
<sequence>MAQAVTMPLAPSLSFICNTRPSNSLSTSVSFPNPILPKVGRLSIKCVRVGGVEIPNNKRVEFSLQYIHGIGRTRARQILVDLNLENKITKDLNEDDLIRIREEVSKYMIEGDLRRFNALAIRRLKEIQCYRGVRHIRGLPCRGQRTKNNCRTLKGKRVAIAGKKKAPGIFTSATSNKANNLVKMDQRDHDKGAVVPCRVIAGQVKKELRTMVPLAIPVDLHKVLDVLDVNHCLKINNGVWCIALAEELGPRDENHPRSRKHACPEVCGKPEVGMPGLAHTHFIEAG</sequence>
<evidence type="ECO:0000256" key="5">
    <source>
        <dbReference type="ARBA" id="ARBA00022980"/>
    </source>
</evidence>
<protein>
    <recommendedName>
        <fullName evidence="9">30S ribosomal protein S13, chloroplastic</fullName>
    </recommendedName>
</protein>
<dbReference type="InterPro" id="IPR001892">
    <property type="entry name" value="Ribosomal_uS13"/>
</dbReference>
<dbReference type="Proteomes" id="UP001279734">
    <property type="component" value="Unassembled WGS sequence"/>
</dbReference>
<dbReference type="PROSITE" id="PS50159">
    <property type="entry name" value="RIBOSOMAL_S13_2"/>
    <property type="match status" value="1"/>
</dbReference>
<reference evidence="7" key="1">
    <citation type="submission" date="2023-05" db="EMBL/GenBank/DDBJ databases">
        <title>Nepenthes gracilis genome sequencing.</title>
        <authorList>
            <person name="Fukushima K."/>
        </authorList>
    </citation>
    <scope>NUCLEOTIDE SEQUENCE</scope>
    <source>
        <strain evidence="7">SING2019-196</strain>
    </source>
</reference>
<dbReference type="SUPFAM" id="SSF46946">
    <property type="entry name" value="S13-like H2TH domain"/>
    <property type="match status" value="1"/>
</dbReference>
<evidence type="ECO:0000256" key="4">
    <source>
        <dbReference type="ARBA" id="ARBA00022884"/>
    </source>
</evidence>
<organism evidence="7 8">
    <name type="scientific">Nepenthes gracilis</name>
    <name type="common">Slender pitcher plant</name>
    <dbReference type="NCBI Taxonomy" id="150966"/>
    <lineage>
        <taxon>Eukaryota</taxon>
        <taxon>Viridiplantae</taxon>
        <taxon>Streptophyta</taxon>
        <taxon>Embryophyta</taxon>
        <taxon>Tracheophyta</taxon>
        <taxon>Spermatophyta</taxon>
        <taxon>Magnoliopsida</taxon>
        <taxon>eudicotyledons</taxon>
        <taxon>Gunneridae</taxon>
        <taxon>Pentapetalae</taxon>
        <taxon>Caryophyllales</taxon>
        <taxon>Nepenthaceae</taxon>
        <taxon>Nepenthes</taxon>
    </lineage>
</organism>
<comment type="caution">
    <text evidence="7">The sequence shown here is derived from an EMBL/GenBank/DDBJ whole genome shotgun (WGS) entry which is preliminary data.</text>
</comment>
<accession>A0AAD3XZV8</accession>
<dbReference type="PANTHER" id="PTHR10871">
    <property type="entry name" value="30S RIBOSOMAL PROTEIN S13/40S RIBOSOMAL PROTEIN S18"/>
    <property type="match status" value="1"/>
</dbReference>
<dbReference type="Pfam" id="PF00416">
    <property type="entry name" value="Ribosomal_S13"/>
    <property type="match status" value="1"/>
</dbReference>
<dbReference type="NCBIfam" id="TIGR03631">
    <property type="entry name" value="uS13_bact"/>
    <property type="match status" value="1"/>
</dbReference>
<dbReference type="EMBL" id="BSYO01000024">
    <property type="protein sequence ID" value="GMH22424.1"/>
    <property type="molecule type" value="Genomic_DNA"/>
</dbReference>
<evidence type="ECO:0000256" key="6">
    <source>
        <dbReference type="ARBA" id="ARBA00023274"/>
    </source>
</evidence>
<keyword evidence="6" id="KW-0687">Ribonucleoprotein</keyword>
<keyword evidence="3" id="KW-0699">rRNA-binding</keyword>
<dbReference type="GO" id="GO:0006412">
    <property type="term" value="P:translation"/>
    <property type="evidence" value="ECO:0007669"/>
    <property type="project" value="InterPro"/>
</dbReference>
<dbReference type="PROSITE" id="PS00646">
    <property type="entry name" value="RIBOSOMAL_S13_1"/>
    <property type="match status" value="1"/>
</dbReference>
<dbReference type="InterPro" id="IPR027437">
    <property type="entry name" value="Rbsml_uS13_C"/>
</dbReference>
<dbReference type="PANTHER" id="PTHR10871:SF1">
    <property type="entry name" value="SMALL RIBOSOMAL SUBUNIT PROTEIN US13M"/>
    <property type="match status" value="1"/>
</dbReference>
<keyword evidence="5" id="KW-0689">Ribosomal protein</keyword>
<gene>
    <name evidence="7" type="ORF">Nepgr_024267</name>
</gene>
<dbReference type="HAMAP" id="MF_01315">
    <property type="entry name" value="Ribosomal_uS13"/>
    <property type="match status" value="1"/>
</dbReference>
<evidence type="ECO:0000313" key="7">
    <source>
        <dbReference type="EMBL" id="GMH22424.1"/>
    </source>
</evidence>
<proteinExistence type="inferred from homology"/>
<comment type="similarity">
    <text evidence="1">Belongs to the universal ribosomal protein uS13 family.</text>
</comment>
<dbReference type="GO" id="GO:0005739">
    <property type="term" value="C:mitochondrion"/>
    <property type="evidence" value="ECO:0007669"/>
    <property type="project" value="TreeGrafter"/>
</dbReference>
<evidence type="ECO:0008006" key="9">
    <source>
        <dbReference type="Google" id="ProtNLM"/>
    </source>
</evidence>
<dbReference type="GO" id="GO:0003735">
    <property type="term" value="F:structural constituent of ribosome"/>
    <property type="evidence" value="ECO:0007669"/>
    <property type="project" value="InterPro"/>
</dbReference>
<name>A0AAD3XZV8_NEPGR</name>
<dbReference type="AlphaFoldDB" id="A0AAD3XZV8"/>
<evidence type="ECO:0000256" key="3">
    <source>
        <dbReference type="ARBA" id="ARBA00022730"/>
    </source>
</evidence>
<keyword evidence="8" id="KW-1185">Reference proteome</keyword>
<comment type="subunit">
    <text evidence="2">Part of the 30S ribosomal subunit.</text>
</comment>
<evidence type="ECO:0000313" key="8">
    <source>
        <dbReference type="Proteomes" id="UP001279734"/>
    </source>
</evidence>
<dbReference type="InterPro" id="IPR019980">
    <property type="entry name" value="Ribosomal_uS13_bac-type"/>
</dbReference>
<dbReference type="FunFam" id="1.10.8.50:FF:000001">
    <property type="entry name" value="30S ribosomal protein S13"/>
    <property type="match status" value="1"/>
</dbReference>
<dbReference type="GO" id="GO:0015935">
    <property type="term" value="C:small ribosomal subunit"/>
    <property type="evidence" value="ECO:0007669"/>
    <property type="project" value="TreeGrafter"/>
</dbReference>
<evidence type="ECO:0000256" key="2">
    <source>
        <dbReference type="ARBA" id="ARBA00011458"/>
    </source>
</evidence>